<evidence type="ECO:0000259" key="1">
    <source>
        <dbReference type="Pfam" id="PF20150"/>
    </source>
</evidence>
<sequence length="343" mass="39580">MNAMNATHRREQTCQREQKGRLFAQRNRLPNLTERLKPLYTSLRMGLSRYNAAPKSAAQSCRLRNLLSSLPAIDTKPAPTQKEFTLFPTIPVELRVKIIGFAAHEPRQVLLSYDRKFFSHYHPSSSITSLPQRHIPVILHVSKELRAEGLCYYTLCELKKDDHAPILNANRSRMTLFVYANFAADHFKILPNFQGGTERVHLWDYYSMGTCNFTDDVWGRIKYLSYTPSLHELFPYRLTATLKYFPNLKKLDITATGSIPWYSKWETSRNESKKSLERELYAVDISKKLSDGLKSLVDLNPARQLQLKDKPWGVRWVWMDAGADEDLVPTQSGGNRTKRNDIA</sequence>
<dbReference type="Pfam" id="PF20150">
    <property type="entry name" value="2EXR"/>
    <property type="match status" value="1"/>
</dbReference>
<dbReference type="InterPro" id="IPR045518">
    <property type="entry name" value="2EXR"/>
</dbReference>
<evidence type="ECO:0000313" key="2">
    <source>
        <dbReference type="EMBL" id="CZS91430.1"/>
    </source>
</evidence>
<dbReference type="AlphaFoldDB" id="A0A1E1K0M1"/>
<proteinExistence type="predicted"/>
<evidence type="ECO:0000313" key="3">
    <source>
        <dbReference type="Proteomes" id="UP000178129"/>
    </source>
</evidence>
<dbReference type="InParanoid" id="A0A1E1K0M1"/>
<organism evidence="2 3">
    <name type="scientific">Rhynchosporium graminicola</name>
    <dbReference type="NCBI Taxonomy" id="2792576"/>
    <lineage>
        <taxon>Eukaryota</taxon>
        <taxon>Fungi</taxon>
        <taxon>Dikarya</taxon>
        <taxon>Ascomycota</taxon>
        <taxon>Pezizomycotina</taxon>
        <taxon>Leotiomycetes</taxon>
        <taxon>Helotiales</taxon>
        <taxon>Ploettnerulaceae</taxon>
        <taxon>Rhynchosporium</taxon>
    </lineage>
</organism>
<name>A0A1E1K0M1_9HELO</name>
<comment type="caution">
    <text evidence="2">The sequence shown here is derived from an EMBL/GenBank/DDBJ whole genome shotgun (WGS) entry which is preliminary data.</text>
</comment>
<dbReference type="EMBL" id="FJUW01000004">
    <property type="protein sequence ID" value="CZS91430.1"/>
    <property type="molecule type" value="Genomic_DNA"/>
</dbReference>
<dbReference type="Proteomes" id="UP000178129">
    <property type="component" value="Unassembled WGS sequence"/>
</dbReference>
<accession>A0A1E1K0M1</accession>
<dbReference type="PANTHER" id="PTHR35910">
    <property type="entry name" value="2EXR DOMAIN-CONTAINING PROTEIN"/>
    <property type="match status" value="1"/>
</dbReference>
<keyword evidence="3" id="KW-1185">Reference proteome</keyword>
<protein>
    <recommendedName>
        <fullName evidence="1">2EXR domain-containing protein</fullName>
    </recommendedName>
</protein>
<gene>
    <name evidence="2" type="ORF">RCO7_07093</name>
</gene>
<feature type="domain" description="2EXR" evidence="1">
    <location>
        <begin position="84"/>
        <end position="185"/>
    </location>
</feature>
<dbReference type="PANTHER" id="PTHR35910:SF6">
    <property type="entry name" value="2EXR DOMAIN-CONTAINING PROTEIN"/>
    <property type="match status" value="1"/>
</dbReference>
<reference evidence="3" key="1">
    <citation type="submission" date="2016-03" db="EMBL/GenBank/DDBJ databases">
        <authorList>
            <person name="Ploux O."/>
        </authorList>
    </citation>
    <scope>NUCLEOTIDE SEQUENCE [LARGE SCALE GENOMIC DNA]</scope>
    <source>
        <strain evidence="3">UK7</strain>
    </source>
</reference>